<dbReference type="EMBL" id="CP046640">
    <property type="protein sequence ID" value="QTL98553.1"/>
    <property type="molecule type" value="Genomic_DNA"/>
</dbReference>
<dbReference type="AlphaFoldDB" id="A0A8A7K9R4"/>
<dbReference type="KEGG" id="ifn:GM661_11535"/>
<sequence length="403" mass="45465">MSPLYEYEAVNHSGNKISGTIEVEAADLAAKQLKEKGYYPTAINEKKEKKKLADYLTGNKRVKTKDLMIFSQQFAAMIDAGISLVDCLNILYQETEHSRLKEVIRGMQEDIETGMSLSETMMKYPAVFPTLYCQLIKAGETGGVLDKILNQLVNHYERQDEINRKIKSALYYPFTILVVAILVVIFLLVRIVPMFVTMFAGFGAELPWPTRILLGLSAFVQAYWWILLIIMVLLILILYKYLKTAKGKYSLDRFILKIPVLGKMIKKIIVSRFASTLAVLLGSGIDLLASLAVVEEVLNNKVYADLLLEARGQIREGVNLSHLLAEAPEFPGMVVQMVRIGEESGSLEKMLQKINIFYEQEVESSIDASISLIEPMMIVLLALVVGFIVISIVMPMFDMYQYF</sequence>
<dbReference type="InterPro" id="IPR018076">
    <property type="entry name" value="T2SS_GspF_dom"/>
</dbReference>
<evidence type="ECO:0000256" key="2">
    <source>
        <dbReference type="ARBA" id="ARBA00005745"/>
    </source>
</evidence>
<dbReference type="GO" id="GO:0015628">
    <property type="term" value="P:protein secretion by the type II secretion system"/>
    <property type="evidence" value="ECO:0007669"/>
    <property type="project" value="TreeGrafter"/>
</dbReference>
<evidence type="ECO:0000256" key="10">
    <source>
        <dbReference type="SAM" id="Phobius"/>
    </source>
</evidence>
<keyword evidence="3 9" id="KW-0813">Transport</keyword>
<keyword evidence="5" id="KW-0997">Cell inner membrane</keyword>
<feature type="domain" description="Type II secretion system protein GspF" evidence="11">
    <location>
        <begin position="70"/>
        <end position="193"/>
    </location>
</feature>
<keyword evidence="8 10" id="KW-0472">Membrane</keyword>
<dbReference type="Proteomes" id="UP000665020">
    <property type="component" value="Chromosome"/>
</dbReference>
<proteinExistence type="inferred from homology"/>
<feature type="transmembrane region" description="Helical" evidence="10">
    <location>
        <begin position="376"/>
        <end position="397"/>
    </location>
</feature>
<feature type="transmembrane region" description="Helical" evidence="10">
    <location>
        <begin position="273"/>
        <end position="294"/>
    </location>
</feature>
<dbReference type="Gene3D" id="1.20.81.30">
    <property type="entry name" value="Type II secretion system (T2SS), domain F"/>
    <property type="match status" value="2"/>
</dbReference>
<feature type="domain" description="Type II secretion system protein GspF" evidence="11">
    <location>
        <begin position="273"/>
        <end position="395"/>
    </location>
</feature>
<reference evidence="12" key="1">
    <citation type="submission" date="2019-12" db="EMBL/GenBank/DDBJ databases">
        <authorList>
            <person name="zhang j."/>
            <person name="sun C.M."/>
        </authorList>
    </citation>
    <scope>NUCLEOTIDE SEQUENCE</scope>
    <source>
        <strain evidence="12">NS-1</strain>
    </source>
</reference>
<dbReference type="PROSITE" id="PS00874">
    <property type="entry name" value="T2SP_F"/>
    <property type="match status" value="1"/>
</dbReference>
<dbReference type="PANTHER" id="PTHR30012:SF0">
    <property type="entry name" value="TYPE II SECRETION SYSTEM PROTEIN F-RELATED"/>
    <property type="match status" value="1"/>
</dbReference>
<evidence type="ECO:0000256" key="5">
    <source>
        <dbReference type="ARBA" id="ARBA00022519"/>
    </source>
</evidence>
<evidence type="ECO:0000256" key="3">
    <source>
        <dbReference type="ARBA" id="ARBA00022448"/>
    </source>
</evidence>
<comment type="subcellular location">
    <subcellularLocation>
        <location evidence="1">Cell inner membrane</location>
        <topology evidence="1">Multi-pass membrane protein</topology>
    </subcellularLocation>
    <subcellularLocation>
        <location evidence="9">Cell membrane</location>
        <topology evidence="9">Multi-pass membrane protein</topology>
    </subcellularLocation>
</comment>
<keyword evidence="13" id="KW-1185">Reference proteome</keyword>
<accession>A0A8A7K9R4</accession>
<organism evidence="12 13">
    <name type="scientific">Iocasia fonsfrigidae</name>
    <dbReference type="NCBI Taxonomy" id="2682810"/>
    <lineage>
        <taxon>Bacteria</taxon>
        <taxon>Bacillati</taxon>
        <taxon>Bacillota</taxon>
        <taxon>Clostridia</taxon>
        <taxon>Halanaerobiales</taxon>
        <taxon>Halanaerobiaceae</taxon>
        <taxon>Iocasia</taxon>
    </lineage>
</organism>
<evidence type="ECO:0000256" key="1">
    <source>
        <dbReference type="ARBA" id="ARBA00004429"/>
    </source>
</evidence>
<feature type="transmembrane region" description="Helical" evidence="10">
    <location>
        <begin position="222"/>
        <end position="242"/>
    </location>
</feature>
<name>A0A8A7K9R4_9FIRM</name>
<dbReference type="RefSeq" id="WP_230866970.1">
    <property type="nucleotide sequence ID" value="NZ_CP046640.1"/>
</dbReference>
<dbReference type="Pfam" id="PF00482">
    <property type="entry name" value="T2SSF"/>
    <property type="match status" value="2"/>
</dbReference>
<keyword evidence="7 10" id="KW-1133">Transmembrane helix</keyword>
<protein>
    <submittedName>
        <fullName evidence="12">Type II secretion system protein GspF</fullName>
    </submittedName>
</protein>
<evidence type="ECO:0000256" key="9">
    <source>
        <dbReference type="RuleBase" id="RU003923"/>
    </source>
</evidence>
<keyword evidence="4" id="KW-1003">Cell membrane</keyword>
<feature type="transmembrane region" description="Helical" evidence="10">
    <location>
        <begin position="169"/>
        <end position="202"/>
    </location>
</feature>
<dbReference type="InterPro" id="IPR003004">
    <property type="entry name" value="GspF/PilC"/>
</dbReference>
<keyword evidence="6 9" id="KW-0812">Transmembrane</keyword>
<dbReference type="InterPro" id="IPR042094">
    <property type="entry name" value="T2SS_GspF_sf"/>
</dbReference>
<gene>
    <name evidence="12" type="ORF">GM661_11535</name>
</gene>
<dbReference type="PRINTS" id="PR00812">
    <property type="entry name" value="BCTERIALGSPF"/>
</dbReference>
<dbReference type="InterPro" id="IPR001992">
    <property type="entry name" value="T2SS_GspF/T4SS_PilC_CS"/>
</dbReference>
<evidence type="ECO:0000256" key="8">
    <source>
        <dbReference type="ARBA" id="ARBA00023136"/>
    </source>
</evidence>
<evidence type="ECO:0000259" key="11">
    <source>
        <dbReference type="Pfam" id="PF00482"/>
    </source>
</evidence>
<evidence type="ECO:0000313" key="12">
    <source>
        <dbReference type="EMBL" id="QTL98553.1"/>
    </source>
</evidence>
<dbReference type="PANTHER" id="PTHR30012">
    <property type="entry name" value="GENERAL SECRETION PATHWAY PROTEIN"/>
    <property type="match status" value="1"/>
</dbReference>
<evidence type="ECO:0000256" key="4">
    <source>
        <dbReference type="ARBA" id="ARBA00022475"/>
    </source>
</evidence>
<evidence type="ECO:0000256" key="6">
    <source>
        <dbReference type="ARBA" id="ARBA00022692"/>
    </source>
</evidence>
<evidence type="ECO:0000256" key="7">
    <source>
        <dbReference type="ARBA" id="ARBA00022989"/>
    </source>
</evidence>
<evidence type="ECO:0000313" key="13">
    <source>
        <dbReference type="Proteomes" id="UP000665020"/>
    </source>
</evidence>
<dbReference type="GO" id="GO:0005886">
    <property type="term" value="C:plasma membrane"/>
    <property type="evidence" value="ECO:0007669"/>
    <property type="project" value="UniProtKB-SubCell"/>
</dbReference>
<dbReference type="FunFam" id="1.20.81.30:FF:000001">
    <property type="entry name" value="Type II secretion system protein F"/>
    <property type="match status" value="2"/>
</dbReference>
<comment type="similarity">
    <text evidence="2 9">Belongs to the GSP F family.</text>
</comment>